<evidence type="ECO:0000313" key="8">
    <source>
        <dbReference type="Proteomes" id="UP001219567"/>
    </source>
</evidence>
<dbReference type="AlphaFoldDB" id="A0AAJ6CIL5"/>
<sequence>MKRHERAFLQSVDLDTDANSALQVDEDYDLGWSNASFHSWSAKAPYVYTPRMSLARSAKLHLHWARSGWQDANRWKGSFELAQKSRALQIGLLKGLLLSGAVCIAVHLFSLSLVPELEWLGQLQDSPSGWIGTVSNAFWLYPLIACSYLVASTWTMSIAEAAYLARNIQVAKPVHSASQSYWIENASRIILIANYSLLCFALQYIPWIGPFLAFLMMSIIDAYFCFEQVWTVRGWSFEKRLRFCESHWSYLLGFGLPSTAVSFFHPSGLLNLMLFMLVFPFCTVLAFLADPLPRNGSGISEAGVLPGTPQRERSKDLSAFLPGRIPLFWPTVRIRRWLTARLVSKGAFSDPQLNKPNPTYGIASANTSSTPRRSAAQFVGGAWTESPTPPSTREFSRYSLSDRSNADSMQSSSISIPLAVDQPNFGARKFTKRT</sequence>
<dbReference type="GO" id="GO:0016236">
    <property type="term" value="P:macroautophagy"/>
    <property type="evidence" value="ECO:0007669"/>
    <property type="project" value="TreeGrafter"/>
</dbReference>
<keyword evidence="3 6" id="KW-1133">Transmembrane helix</keyword>
<evidence type="ECO:0000313" key="7">
    <source>
        <dbReference type="EMBL" id="WFD00391.1"/>
    </source>
</evidence>
<feature type="transmembrane region" description="Helical" evidence="6">
    <location>
        <begin position="270"/>
        <end position="289"/>
    </location>
</feature>
<protein>
    <recommendedName>
        <fullName evidence="9">Etoposide-induced protein 2.4</fullName>
    </recommendedName>
</protein>
<name>A0AAJ6CIL5_9BASI</name>
<evidence type="ECO:0000256" key="2">
    <source>
        <dbReference type="ARBA" id="ARBA00022692"/>
    </source>
</evidence>
<evidence type="ECO:0000256" key="4">
    <source>
        <dbReference type="ARBA" id="ARBA00023136"/>
    </source>
</evidence>
<dbReference type="InterPro" id="IPR059112">
    <property type="entry name" value="CysZ/EI24"/>
</dbReference>
<accession>A0AAJ6CIL5</accession>
<comment type="subcellular location">
    <subcellularLocation>
        <location evidence="1">Membrane</location>
        <topology evidence="1">Multi-pass membrane protein</topology>
    </subcellularLocation>
</comment>
<keyword evidence="8" id="KW-1185">Reference proteome</keyword>
<organism evidence="7 8">
    <name type="scientific">Malassezia yamatoensis</name>
    <dbReference type="NCBI Taxonomy" id="253288"/>
    <lineage>
        <taxon>Eukaryota</taxon>
        <taxon>Fungi</taxon>
        <taxon>Dikarya</taxon>
        <taxon>Basidiomycota</taxon>
        <taxon>Ustilaginomycotina</taxon>
        <taxon>Malasseziomycetes</taxon>
        <taxon>Malasseziales</taxon>
        <taxon>Malasseziaceae</taxon>
        <taxon>Malassezia</taxon>
    </lineage>
</organism>
<evidence type="ECO:0008006" key="9">
    <source>
        <dbReference type="Google" id="ProtNLM"/>
    </source>
</evidence>
<evidence type="ECO:0000256" key="1">
    <source>
        <dbReference type="ARBA" id="ARBA00004141"/>
    </source>
</evidence>
<feature type="transmembrane region" description="Helical" evidence="6">
    <location>
        <begin position="92"/>
        <end position="114"/>
    </location>
</feature>
<proteinExistence type="predicted"/>
<feature type="transmembrane region" description="Helical" evidence="6">
    <location>
        <begin position="138"/>
        <end position="165"/>
    </location>
</feature>
<reference evidence="7 8" key="1">
    <citation type="submission" date="2023-03" db="EMBL/GenBank/DDBJ databases">
        <title>Mating type loci evolution in Malassezia.</title>
        <authorList>
            <person name="Coelho M.A."/>
        </authorList>
    </citation>
    <scope>NUCLEOTIDE SEQUENCE [LARGE SCALE GENOMIC DNA]</scope>
    <source>
        <strain evidence="7 8">CBS 9725</strain>
    </source>
</reference>
<keyword evidence="2 6" id="KW-0812">Transmembrane</keyword>
<feature type="compositionally biased region" description="Polar residues" evidence="5">
    <location>
        <begin position="398"/>
        <end position="413"/>
    </location>
</feature>
<dbReference type="GO" id="GO:0005783">
    <property type="term" value="C:endoplasmic reticulum"/>
    <property type="evidence" value="ECO:0007669"/>
    <property type="project" value="TreeGrafter"/>
</dbReference>
<gene>
    <name evidence="7" type="ORF">MYAM1_003140</name>
</gene>
<evidence type="ECO:0000256" key="6">
    <source>
        <dbReference type="SAM" id="Phobius"/>
    </source>
</evidence>
<evidence type="ECO:0000256" key="5">
    <source>
        <dbReference type="SAM" id="MobiDB-lite"/>
    </source>
</evidence>
<dbReference type="PANTHER" id="PTHR21389:SF0">
    <property type="entry name" value="ETOPOSIDE-INDUCED PROTEIN 2.4 HOMOLOG"/>
    <property type="match status" value="1"/>
</dbReference>
<dbReference type="GO" id="GO:0016020">
    <property type="term" value="C:membrane"/>
    <property type="evidence" value="ECO:0007669"/>
    <property type="project" value="UniProtKB-SubCell"/>
</dbReference>
<evidence type="ECO:0000256" key="3">
    <source>
        <dbReference type="ARBA" id="ARBA00022989"/>
    </source>
</evidence>
<dbReference type="Pfam" id="PF07264">
    <property type="entry name" value="EI24"/>
    <property type="match status" value="1"/>
</dbReference>
<dbReference type="PANTHER" id="PTHR21389">
    <property type="entry name" value="P53 INDUCED PROTEIN"/>
    <property type="match status" value="1"/>
</dbReference>
<dbReference type="EMBL" id="CP119946">
    <property type="protein sequence ID" value="WFD00391.1"/>
    <property type="molecule type" value="Genomic_DNA"/>
</dbReference>
<keyword evidence="4 6" id="KW-0472">Membrane</keyword>
<feature type="region of interest" description="Disordered" evidence="5">
    <location>
        <begin position="361"/>
        <end position="413"/>
    </location>
</feature>
<dbReference type="Proteomes" id="UP001219567">
    <property type="component" value="Chromosome 4"/>
</dbReference>